<feature type="transmembrane region" description="Helical" evidence="2">
    <location>
        <begin position="24"/>
        <end position="50"/>
    </location>
</feature>
<protein>
    <submittedName>
        <fullName evidence="3">Uncharacterized protein</fullName>
    </submittedName>
</protein>
<name>A0AAV2SM79_MEGNR</name>
<keyword evidence="2" id="KW-1133">Transmembrane helix</keyword>
<dbReference type="CDD" id="cd12087">
    <property type="entry name" value="TM_EGFR-like"/>
    <property type="match status" value="1"/>
</dbReference>
<feature type="compositionally biased region" description="Polar residues" evidence="1">
    <location>
        <begin position="155"/>
        <end position="165"/>
    </location>
</feature>
<dbReference type="EMBL" id="CAXKWB010084083">
    <property type="protein sequence ID" value="CAL4208856.1"/>
    <property type="molecule type" value="Genomic_DNA"/>
</dbReference>
<feature type="compositionally biased region" description="Polar residues" evidence="1">
    <location>
        <begin position="119"/>
        <end position="132"/>
    </location>
</feature>
<evidence type="ECO:0000313" key="4">
    <source>
        <dbReference type="Proteomes" id="UP001497623"/>
    </source>
</evidence>
<feature type="compositionally biased region" description="Basic and acidic residues" evidence="1">
    <location>
        <begin position="166"/>
        <end position="178"/>
    </location>
</feature>
<organism evidence="3 4">
    <name type="scientific">Meganyctiphanes norvegica</name>
    <name type="common">Northern krill</name>
    <name type="synonym">Thysanopoda norvegica</name>
    <dbReference type="NCBI Taxonomy" id="48144"/>
    <lineage>
        <taxon>Eukaryota</taxon>
        <taxon>Metazoa</taxon>
        <taxon>Ecdysozoa</taxon>
        <taxon>Arthropoda</taxon>
        <taxon>Crustacea</taxon>
        <taxon>Multicrustacea</taxon>
        <taxon>Malacostraca</taxon>
        <taxon>Eumalacostraca</taxon>
        <taxon>Eucarida</taxon>
        <taxon>Euphausiacea</taxon>
        <taxon>Euphausiidae</taxon>
        <taxon>Meganyctiphanes</taxon>
    </lineage>
</organism>
<keyword evidence="2" id="KW-0472">Membrane</keyword>
<gene>
    <name evidence="3" type="ORF">MNOR_LOCUS38176</name>
</gene>
<reference evidence="3 4" key="1">
    <citation type="submission" date="2024-05" db="EMBL/GenBank/DDBJ databases">
        <authorList>
            <person name="Wallberg A."/>
        </authorList>
    </citation>
    <scope>NUCLEOTIDE SEQUENCE [LARGE SCALE GENOMIC DNA]</scope>
</reference>
<evidence type="ECO:0000256" key="2">
    <source>
        <dbReference type="SAM" id="Phobius"/>
    </source>
</evidence>
<feature type="non-terminal residue" evidence="3">
    <location>
        <position position="1"/>
    </location>
</feature>
<dbReference type="Proteomes" id="UP001497623">
    <property type="component" value="Unassembled WGS sequence"/>
</dbReference>
<sequence>VLDNTLSVVKGKVDEIQQQETNSIVLVSVMGVIGGLIVLSLIGTAVYVFIAKSRMNNKVGLDGPAAHISTKELDSPQHQEYKNTTEKYHLGESQEHNHHNMYFQRGQAAVLRSERTGDPYSNQSARNPTNYIEHSVRTRGGDGYTHQPVRYPSRSFDQSTSSSEPNLHREPRGLRRSNDPFVNQSSMKQPPAVPEKPQGYSR</sequence>
<keyword evidence="2" id="KW-0812">Transmembrane</keyword>
<evidence type="ECO:0000256" key="1">
    <source>
        <dbReference type="SAM" id="MobiDB-lite"/>
    </source>
</evidence>
<evidence type="ECO:0000313" key="3">
    <source>
        <dbReference type="EMBL" id="CAL4208856.1"/>
    </source>
</evidence>
<accession>A0AAV2SM79</accession>
<dbReference type="AlphaFoldDB" id="A0AAV2SM79"/>
<comment type="caution">
    <text evidence="3">The sequence shown here is derived from an EMBL/GenBank/DDBJ whole genome shotgun (WGS) entry which is preliminary data.</text>
</comment>
<feature type="non-terminal residue" evidence="3">
    <location>
        <position position="202"/>
    </location>
</feature>
<feature type="region of interest" description="Disordered" evidence="1">
    <location>
        <begin position="117"/>
        <end position="202"/>
    </location>
</feature>
<proteinExistence type="predicted"/>
<keyword evidence="4" id="KW-1185">Reference proteome</keyword>